<dbReference type="EMBL" id="LUTU01000004">
    <property type="protein sequence ID" value="OAJ69040.1"/>
    <property type="molecule type" value="Genomic_DNA"/>
</dbReference>
<dbReference type="Proteomes" id="UP000077786">
    <property type="component" value="Unassembled WGS sequence"/>
</dbReference>
<accession>A0A1B6VP93</accession>
<dbReference type="OrthoDB" id="7283662at2"/>
<proteinExistence type="predicted"/>
<dbReference type="AlphaFoldDB" id="A0A1B6VP93"/>
<dbReference type="InterPro" id="IPR038258">
    <property type="entry name" value="Gp4_sf"/>
</dbReference>
<dbReference type="Gene3D" id="1.10.3230.20">
    <property type="entry name" value="P22 tail accessory factor (Gp4)"/>
    <property type="match status" value="2"/>
</dbReference>
<dbReference type="RefSeq" id="WP_064273381.1">
    <property type="nucleotide sequence ID" value="NZ_LUTU01000004.1"/>
</dbReference>
<reference evidence="1 2" key="1">
    <citation type="submission" date="2016-03" db="EMBL/GenBank/DDBJ databases">
        <title>Draft genome sequence of Gluconobacter cerinus strain CECT 9110.</title>
        <authorList>
            <person name="Sainz F."/>
            <person name="Mas A."/>
            <person name="Torija M.J."/>
        </authorList>
    </citation>
    <scope>NUCLEOTIDE SEQUENCE [LARGE SCALE GENOMIC DNA]</scope>
    <source>
        <strain evidence="1 2">CECT 9110</strain>
    </source>
</reference>
<evidence type="ECO:0000313" key="1">
    <source>
        <dbReference type="EMBL" id="OAJ69040.1"/>
    </source>
</evidence>
<sequence length="289" mass="31015">MSGTTSDGTPEANTGYLVSDLVGLALRQIGFEGLGTNPSTADLADGVMHLNMLLAKWQQQRFLVPNLVDLPLISTGASIYYLGPGGDFDAPQRPARLDGAYVRLTTGGGFQPSSLGEFAPTQFDPSEFDTGSDGLASGAAAGPLDFPLSVIHSYEEYASIGLKGLRTWPSAVYYNPAFPLGELRFFPIPQASMWELHVLVKQQLPNNLKANDPINLPQEYWDLIMWTLAVRMAPSYGQEASPTVAAMAKSAFSAIRAANQQTPRVQMPAAVAPNGCAAVNPWWIYTGGF</sequence>
<protein>
    <submittedName>
        <fullName evidence="1">p22 tail accessory factor</fullName>
    </submittedName>
</protein>
<evidence type="ECO:0000313" key="2">
    <source>
        <dbReference type="Proteomes" id="UP000077786"/>
    </source>
</evidence>
<organism evidence="1 2">
    <name type="scientific">Gluconobacter cerinus</name>
    <dbReference type="NCBI Taxonomy" id="38307"/>
    <lineage>
        <taxon>Bacteria</taxon>
        <taxon>Pseudomonadati</taxon>
        <taxon>Pseudomonadota</taxon>
        <taxon>Alphaproteobacteria</taxon>
        <taxon>Acetobacterales</taxon>
        <taxon>Acetobacteraceae</taxon>
        <taxon>Gluconobacter</taxon>
    </lineage>
</organism>
<name>A0A1B6VP93_9PROT</name>
<dbReference type="PATRIC" id="fig|38307.3.peg.627"/>
<gene>
    <name evidence="1" type="ORF">A0123_00610</name>
</gene>
<comment type="caution">
    <text evidence="1">The sequence shown here is derived from an EMBL/GenBank/DDBJ whole genome shotgun (WGS) entry which is preliminary data.</text>
</comment>